<comment type="caution">
    <text evidence="1">The sequence shown here is derived from an EMBL/GenBank/DDBJ whole genome shotgun (WGS) entry which is preliminary data.</text>
</comment>
<accession>A0A9W6HLC8</accession>
<gene>
    <name evidence="1" type="ORF">GCM10017591_09560</name>
</gene>
<protein>
    <submittedName>
        <fullName evidence="1">Uncharacterized protein</fullName>
    </submittedName>
</protein>
<dbReference type="EMBL" id="BSER01000007">
    <property type="protein sequence ID" value="GLJ94894.1"/>
    <property type="molecule type" value="Genomic_DNA"/>
</dbReference>
<dbReference type="AlphaFoldDB" id="A0A9W6HLC8"/>
<organism evidence="1 2">
    <name type="scientific">Microbacterium dextranolyticum</name>
    <dbReference type="NCBI Taxonomy" id="36806"/>
    <lineage>
        <taxon>Bacteria</taxon>
        <taxon>Bacillati</taxon>
        <taxon>Actinomycetota</taxon>
        <taxon>Actinomycetes</taxon>
        <taxon>Micrococcales</taxon>
        <taxon>Microbacteriaceae</taxon>
        <taxon>Microbacterium</taxon>
    </lineage>
</organism>
<evidence type="ECO:0000313" key="1">
    <source>
        <dbReference type="EMBL" id="GLJ94894.1"/>
    </source>
</evidence>
<name>A0A9W6HLC8_9MICO</name>
<evidence type="ECO:0000313" key="2">
    <source>
        <dbReference type="Proteomes" id="UP001142291"/>
    </source>
</evidence>
<reference evidence="1" key="1">
    <citation type="journal article" date="2014" name="Int. J. Syst. Evol. Microbiol.">
        <title>Complete genome sequence of Corynebacterium casei LMG S-19264T (=DSM 44701T), isolated from a smear-ripened cheese.</title>
        <authorList>
            <consortium name="US DOE Joint Genome Institute (JGI-PGF)"/>
            <person name="Walter F."/>
            <person name="Albersmeier A."/>
            <person name="Kalinowski J."/>
            <person name="Ruckert C."/>
        </authorList>
    </citation>
    <scope>NUCLEOTIDE SEQUENCE</scope>
    <source>
        <strain evidence="1">VKM Ac-1940</strain>
    </source>
</reference>
<proteinExistence type="predicted"/>
<reference evidence="1" key="2">
    <citation type="submission" date="2023-01" db="EMBL/GenBank/DDBJ databases">
        <authorList>
            <person name="Sun Q."/>
            <person name="Evtushenko L."/>
        </authorList>
    </citation>
    <scope>NUCLEOTIDE SEQUENCE</scope>
    <source>
        <strain evidence="1">VKM Ac-1940</strain>
    </source>
</reference>
<sequence length="100" mass="11281">MLPPIRTSDRFSSNLIASPSVPEFHRINPPICRSDGLADSHRRFGFSPTPEHVVLLSILLNAPVPVSFRVGLRRRPGAWPMRARIRGRGMPGVRHRRVRA</sequence>
<keyword evidence="2" id="KW-1185">Reference proteome</keyword>
<dbReference type="Proteomes" id="UP001142291">
    <property type="component" value="Unassembled WGS sequence"/>
</dbReference>